<dbReference type="EMBL" id="HBUF01314801">
    <property type="protein sequence ID" value="CAG6693850.1"/>
    <property type="molecule type" value="Transcribed_RNA"/>
</dbReference>
<name>A0A8D8TSD3_9HEMI</name>
<reference evidence="1" key="1">
    <citation type="submission" date="2021-05" db="EMBL/GenBank/DDBJ databases">
        <authorList>
            <person name="Alioto T."/>
            <person name="Alioto T."/>
            <person name="Gomez Garrido J."/>
        </authorList>
    </citation>
    <scope>NUCLEOTIDE SEQUENCE</scope>
</reference>
<organism evidence="1">
    <name type="scientific">Cacopsylla melanoneura</name>
    <dbReference type="NCBI Taxonomy" id="428564"/>
    <lineage>
        <taxon>Eukaryota</taxon>
        <taxon>Metazoa</taxon>
        <taxon>Ecdysozoa</taxon>
        <taxon>Arthropoda</taxon>
        <taxon>Hexapoda</taxon>
        <taxon>Insecta</taxon>
        <taxon>Pterygota</taxon>
        <taxon>Neoptera</taxon>
        <taxon>Paraneoptera</taxon>
        <taxon>Hemiptera</taxon>
        <taxon>Sternorrhyncha</taxon>
        <taxon>Psylloidea</taxon>
        <taxon>Psyllidae</taxon>
        <taxon>Psyllinae</taxon>
        <taxon>Cacopsylla</taxon>
    </lineage>
</organism>
<dbReference type="AlphaFoldDB" id="A0A8D8TSD3"/>
<sequence length="102" mass="11453">MLHFSCYSYAAIKVKSWSKNDVKRREPQGPPPSGGWLLRQAAAKNLVKLCTSDFCMGKCGSLVLTHIAEFFSSKHHSSLWSLISIICYYDHIHLIGEESASH</sequence>
<evidence type="ECO:0000313" key="1">
    <source>
        <dbReference type="EMBL" id="CAG6693850.1"/>
    </source>
</evidence>
<protein>
    <submittedName>
        <fullName evidence="1">Uncharacterized protein</fullName>
    </submittedName>
</protein>
<accession>A0A8D8TSD3</accession>
<proteinExistence type="predicted"/>